<dbReference type="RefSeq" id="XP_022717215.1">
    <property type="nucleotide sequence ID" value="XM_022861480.1"/>
</dbReference>
<dbReference type="CDD" id="cd14686">
    <property type="entry name" value="bZIP"/>
    <property type="match status" value="1"/>
</dbReference>
<sequence>MEDTTSEASSPFLTSQMACVTMYDQFNHSDAWNFRQHTNGVILHSQANQYQLIQGEPSEASDLPRARGCRAKLNESQKKEHKRQSDIKYRQNQKIKVNELTAENKRLQEENRQLSTENRHLKEENGQLSTENKHLKDENGSLKVDNRHLEECIRGLKSKGKLPAEDTQRLDSYISQSISQLDHQSVYVQVDHHGVDSNNEEAVYMQEQDQRRMDSDIEGAVDGADGLEINDLRNLLLPENETNQNGRVAIHESASENAESSLSCMHHADMAMKKFLMKLDEEVLSNVDFSDFTGLDGEQTTVGRYSFPLSLIPTVERINDVCGDVSAKSLINPSAATTIYILFCATIKEMDDLQLEQVTEKKMLRWRDAIKDALRINFNVRFAMEHLKKVACAYFGLIGCILLQSIDARISQLEAEVNDWKTKRADICEGSKLCIAAAEEFIGVPVSTDKDADSQKEKTIVPQRLREDLPHSFGVLQLEKKKSLYSFFLFVIEFFFVLI</sequence>
<evidence type="ECO:0000256" key="1">
    <source>
        <dbReference type="SAM" id="MobiDB-lite"/>
    </source>
</evidence>
<dbReference type="Proteomes" id="UP000515121">
    <property type="component" value="Unplaced"/>
</dbReference>
<feature type="compositionally biased region" description="Basic and acidic residues" evidence="1">
    <location>
        <begin position="102"/>
        <end position="138"/>
    </location>
</feature>
<name>A0A6P5WM74_DURZI</name>
<gene>
    <name evidence="3 4" type="primary">LOC111275884</name>
</gene>
<evidence type="ECO:0000313" key="3">
    <source>
        <dbReference type="RefSeq" id="XP_022717214.1"/>
    </source>
</evidence>
<organism evidence="2 4">
    <name type="scientific">Durio zibethinus</name>
    <name type="common">Durian</name>
    <dbReference type="NCBI Taxonomy" id="66656"/>
    <lineage>
        <taxon>Eukaryota</taxon>
        <taxon>Viridiplantae</taxon>
        <taxon>Streptophyta</taxon>
        <taxon>Embryophyta</taxon>
        <taxon>Tracheophyta</taxon>
        <taxon>Spermatophyta</taxon>
        <taxon>Magnoliopsida</taxon>
        <taxon>eudicotyledons</taxon>
        <taxon>Gunneridae</taxon>
        <taxon>Pentapetalae</taxon>
        <taxon>rosids</taxon>
        <taxon>malvids</taxon>
        <taxon>Malvales</taxon>
        <taxon>Malvaceae</taxon>
        <taxon>Helicteroideae</taxon>
        <taxon>Durio</taxon>
    </lineage>
</organism>
<evidence type="ECO:0000313" key="4">
    <source>
        <dbReference type="RefSeq" id="XP_022717215.1"/>
    </source>
</evidence>
<dbReference type="AlphaFoldDB" id="A0A6P5WM74"/>
<protein>
    <submittedName>
        <fullName evidence="3 4">Uncharacterized protein LOC111275884 isoform X1</fullName>
    </submittedName>
</protein>
<keyword evidence="2" id="KW-1185">Reference proteome</keyword>
<reference evidence="3 4" key="1">
    <citation type="submission" date="2025-04" db="UniProtKB">
        <authorList>
            <consortium name="RefSeq"/>
        </authorList>
    </citation>
    <scope>IDENTIFICATION</scope>
    <source>
        <tissue evidence="3 4">Fruit stalk</tissue>
    </source>
</reference>
<dbReference type="RefSeq" id="XP_022717214.1">
    <property type="nucleotide sequence ID" value="XM_022861479.1"/>
</dbReference>
<accession>A0A6P5WM74</accession>
<dbReference type="KEGG" id="dzi:111275884"/>
<dbReference type="OrthoDB" id="1001352at2759"/>
<proteinExistence type="predicted"/>
<dbReference type="GeneID" id="111275884"/>
<feature type="region of interest" description="Disordered" evidence="1">
    <location>
        <begin position="100"/>
        <end position="138"/>
    </location>
</feature>
<dbReference type="PANTHER" id="PTHR35021">
    <property type="match status" value="1"/>
</dbReference>
<evidence type="ECO:0000313" key="2">
    <source>
        <dbReference type="Proteomes" id="UP000515121"/>
    </source>
</evidence>
<dbReference type="PANTHER" id="PTHR35021:SF7">
    <property type="entry name" value="PROTEIN FB17, PUTATIVE-RELATED"/>
    <property type="match status" value="1"/>
</dbReference>